<dbReference type="InterPro" id="IPR002123">
    <property type="entry name" value="Plipid/glycerol_acylTrfase"/>
</dbReference>
<keyword evidence="3" id="KW-1185">Reference proteome</keyword>
<accession>A0A1I5YBK4</accession>
<dbReference type="CDD" id="cd07989">
    <property type="entry name" value="LPLAT_AGPAT-like"/>
    <property type="match status" value="1"/>
</dbReference>
<keyword evidence="2" id="KW-0012">Acyltransferase</keyword>
<name>A0A1I5YBK4_9FIRM</name>
<dbReference type="OrthoDB" id="1995046at2"/>
<dbReference type="EMBL" id="FOXO01000043">
    <property type="protein sequence ID" value="SFQ41277.1"/>
    <property type="molecule type" value="Genomic_DNA"/>
</dbReference>
<keyword evidence="2" id="KW-0808">Transferase</keyword>
<evidence type="ECO:0000313" key="3">
    <source>
        <dbReference type="Proteomes" id="UP000182624"/>
    </source>
</evidence>
<evidence type="ECO:0000259" key="1">
    <source>
        <dbReference type="SMART" id="SM00563"/>
    </source>
</evidence>
<dbReference type="GO" id="GO:0016746">
    <property type="term" value="F:acyltransferase activity"/>
    <property type="evidence" value="ECO:0007669"/>
    <property type="project" value="UniProtKB-KW"/>
</dbReference>
<dbReference type="Proteomes" id="UP000182624">
    <property type="component" value="Unassembled WGS sequence"/>
</dbReference>
<dbReference type="AlphaFoldDB" id="A0A1I5YBK4"/>
<evidence type="ECO:0000313" key="2">
    <source>
        <dbReference type="EMBL" id="SFQ41277.1"/>
    </source>
</evidence>
<proteinExistence type="predicted"/>
<sequence length="314" mass="36070">MFKVLGSFFYMLSLNQEECEKYCREKRLERYRKYGGVVRRIPFHSLIHRILMPLLWCNQFFSGRKLTIVHDRRKKDRRPIIFCPTHIGGVDIEMSFLSIHEPCWLVLGDPRELYRSLDGFLLQANGVILMDVSFKEDRIAAKAQMLDLLKKGGNLLIFPEGVQNISPNALVNPLFPGAVELAIECGADIVPIALCRSGNRYYANIGENINYDSCDLADRYKLTEELRDKIATLKWEIIESIPGIKRCDVSDAAYSEFLHEVFSLGTSYTWTVDDIRSGMFRPKGVTDSEEVFAFMDKIVPCLRNAFLYGEAKKQ</sequence>
<dbReference type="SMART" id="SM00563">
    <property type="entry name" value="PlsC"/>
    <property type="match status" value="1"/>
</dbReference>
<dbReference type="Pfam" id="PF01553">
    <property type="entry name" value="Acyltransferase"/>
    <property type="match status" value="1"/>
</dbReference>
<gene>
    <name evidence="2" type="ORF">SAMN04487928_14312</name>
</gene>
<dbReference type="RefSeq" id="WP_083413635.1">
    <property type="nucleotide sequence ID" value="NZ_FOXO01000043.1"/>
</dbReference>
<organism evidence="2 3">
    <name type="scientific">Butyrivibrio proteoclasticus</name>
    <dbReference type="NCBI Taxonomy" id="43305"/>
    <lineage>
        <taxon>Bacteria</taxon>
        <taxon>Bacillati</taxon>
        <taxon>Bacillota</taxon>
        <taxon>Clostridia</taxon>
        <taxon>Lachnospirales</taxon>
        <taxon>Lachnospiraceae</taxon>
        <taxon>Butyrivibrio</taxon>
    </lineage>
</organism>
<dbReference type="SUPFAM" id="SSF69593">
    <property type="entry name" value="Glycerol-3-phosphate (1)-acyltransferase"/>
    <property type="match status" value="1"/>
</dbReference>
<reference evidence="3" key="1">
    <citation type="submission" date="2016-10" db="EMBL/GenBank/DDBJ databases">
        <authorList>
            <person name="Varghese N."/>
            <person name="Submissions S."/>
        </authorList>
    </citation>
    <scope>NUCLEOTIDE SEQUENCE [LARGE SCALE GENOMIC DNA]</scope>
    <source>
        <strain evidence="3">P18</strain>
    </source>
</reference>
<feature type="domain" description="Phospholipid/glycerol acyltransferase" evidence="1">
    <location>
        <begin position="80"/>
        <end position="197"/>
    </location>
</feature>
<protein>
    <submittedName>
        <fullName evidence="2">1-acyl-sn-glycerol-3-phosphate acyltransferase</fullName>
    </submittedName>
</protein>